<dbReference type="InterPro" id="IPR043513">
    <property type="entry name" value="Cenp-F"/>
</dbReference>
<comment type="caution">
    <text evidence="4">The sequence shown here is derived from an EMBL/GenBank/DDBJ whole genome shotgun (WGS) entry which is preliminary data.</text>
</comment>
<feature type="region of interest" description="Disordered" evidence="2">
    <location>
        <begin position="458"/>
        <end position="485"/>
    </location>
</feature>
<sequence>MSWASDEWKDGLPQKALVKINQLESQLERLKKEKDQKQFQLESLEQTLEVHKRKGSNEKSELSELKRENQALSETCQDLEKKRLKLANDLLVKENQVTSLEQKVVKLSGHQDAGKGDSIITTGSNLSCEQIKVLEDEIKSLRQQLGEKQIEHVSVNASKGKSSGDEIPKQSRHLSDVDELRKTQQELRSLQASVQEVELKNKKLIQDAECLRHNAEAARQHLEIKMKEKEKEHNREMSQALERVKDSDRALLEFKSKCHQELNAAQAEQNKLKGLLDKAEMVKAVLEKEKQDMTKKIASAEELLKTHNGSMAEVEKKKAVIEAEKQKLTNDLDAKDRLIHTLEAEVKKLTNSISLKEQASEALRVQKKDKEVEIEGVRAEAEKCSRKLLLAENQILDLQKQKDKVCESIKEMTNSSNKIQAAKETLEQNNVELSSKLQKVQDELSRLSASNKELQQQLSDQENCFKDSQSKWKDTENKLRQENTA</sequence>
<evidence type="ECO:0000313" key="5">
    <source>
        <dbReference type="Proteomes" id="UP001497497"/>
    </source>
</evidence>
<dbReference type="Gene3D" id="1.10.287.1490">
    <property type="match status" value="1"/>
</dbReference>
<gene>
    <name evidence="4" type="ORF">GSLYS_00005345001</name>
</gene>
<feature type="domain" description="Centromere protein Cenp-F N-terminal" evidence="3">
    <location>
        <begin position="1"/>
        <end position="247"/>
    </location>
</feature>
<protein>
    <recommendedName>
        <fullName evidence="3">Centromere protein Cenp-F N-terminal domain-containing protein</fullName>
    </recommendedName>
</protein>
<evidence type="ECO:0000256" key="1">
    <source>
        <dbReference type="SAM" id="Coils"/>
    </source>
</evidence>
<dbReference type="GO" id="GO:0008017">
    <property type="term" value="F:microtubule binding"/>
    <property type="evidence" value="ECO:0007669"/>
    <property type="project" value="InterPro"/>
</dbReference>
<dbReference type="GO" id="GO:0070840">
    <property type="term" value="F:dynein complex binding"/>
    <property type="evidence" value="ECO:0007669"/>
    <property type="project" value="TreeGrafter"/>
</dbReference>
<dbReference type="GO" id="GO:0000922">
    <property type="term" value="C:spindle pole"/>
    <property type="evidence" value="ECO:0007669"/>
    <property type="project" value="TreeGrafter"/>
</dbReference>
<dbReference type="InterPro" id="IPR018463">
    <property type="entry name" value="Centromere_CenpF_N"/>
</dbReference>
<dbReference type="PANTHER" id="PTHR18874">
    <property type="entry name" value="CMF/LEK/CENP CELL DIVISION-RELATED"/>
    <property type="match status" value="1"/>
</dbReference>
<dbReference type="Proteomes" id="UP001497497">
    <property type="component" value="Unassembled WGS sequence"/>
</dbReference>
<dbReference type="Pfam" id="PF10481">
    <property type="entry name" value="CENP-F_N"/>
    <property type="match status" value="1"/>
</dbReference>
<keyword evidence="5" id="KW-1185">Reference proteome</keyword>
<accession>A0AAV2HD40</accession>
<dbReference type="EMBL" id="CAXITT010000084">
    <property type="protein sequence ID" value="CAL1531250.1"/>
    <property type="molecule type" value="Genomic_DNA"/>
</dbReference>
<evidence type="ECO:0000313" key="4">
    <source>
        <dbReference type="EMBL" id="CAL1531250.1"/>
    </source>
</evidence>
<evidence type="ECO:0000256" key="2">
    <source>
        <dbReference type="SAM" id="MobiDB-lite"/>
    </source>
</evidence>
<dbReference type="PANTHER" id="PTHR18874:SF10">
    <property type="entry name" value="CENTROMERE PROTEIN F"/>
    <property type="match status" value="1"/>
</dbReference>
<dbReference type="GO" id="GO:0000278">
    <property type="term" value="P:mitotic cell cycle"/>
    <property type="evidence" value="ECO:0007669"/>
    <property type="project" value="TreeGrafter"/>
</dbReference>
<organism evidence="4 5">
    <name type="scientific">Lymnaea stagnalis</name>
    <name type="common">Great pond snail</name>
    <name type="synonym">Helix stagnalis</name>
    <dbReference type="NCBI Taxonomy" id="6523"/>
    <lineage>
        <taxon>Eukaryota</taxon>
        <taxon>Metazoa</taxon>
        <taxon>Spiralia</taxon>
        <taxon>Lophotrochozoa</taxon>
        <taxon>Mollusca</taxon>
        <taxon>Gastropoda</taxon>
        <taxon>Heterobranchia</taxon>
        <taxon>Euthyneura</taxon>
        <taxon>Panpulmonata</taxon>
        <taxon>Hygrophila</taxon>
        <taxon>Lymnaeoidea</taxon>
        <taxon>Lymnaeidae</taxon>
        <taxon>Lymnaea</taxon>
    </lineage>
</organism>
<evidence type="ECO:0000259" key="3">
    <source>
        <dbReference type="Pfam" id="PF10481"/>
    </source>
</evidence>
<feature type="coiled-coil region" evidence="1">
    <location>
        <begin position="13"/>
        <end position="96"/>
    </location>
</feature>
<feature type="coiled-coil region" evidence="1">
    <location>
        <begin position="124"/>
        <end position="151"/>
    </location>
</feature>
<proteinExistence type="predicted"/>
<name>A0AAV2HD40_LYMST</name>
<feature type="compositionally biased region" description="Basic and acidic residues" evidence="2">
    <location>
        <begin position="463"/>
        <end position="485"/>
    </location>
</feature>
<dbReference type="GO" id="GO:0010389">
    <property type="term" value="P:regulation of G2/M transition of mitotic cell cycle"/>
    <property type="evidence" value="ECO:0007669"/>
    <property type="project" value="TreeGrafter"/>
</dbReference>
<dbReference type="AlphaFoldDB" id="A0AAV2HD40"/>
<feature type="non-terminal residue" evidence="4">
    <location>
        <position position="485"/>
    </location>
</feature>
<reference evidence="4 5" key="1">
    <citation type="submission" date="2024-04" db="EMBL/GenBank/DDBJ databases">
        <authorList>
            <consortium name="Genoscope - CEA"/>
            <person name="William W."/>
        </authorList>
    </citation>
    <scope>NUCLEOTIDE SEQUENCE [LARGE SCALE GENOMIC DNA]</scope>
</reference>
<dbReference type="GO" id="GO:0005634">
    <property type="term" value="C:nucleus"/>
    <property type="evidence" value="ECO:0007669"/>
    <property type="project" value="TreeGrafter"/>
</dbReference>
<dbReference type="GO" id="GO:0051310">
    <property type="term" value="P:metaphase chromosome alignment"/>
    <property type="evidence" value="ECO:0007669"/>
    <property type="project" value="TreeGrafter"/>
</dbReference>
<keyword evidence="1" id="KW-0175">Coiled coil</keyword>
<feature type="region of interest" description="Disordered" evidence="2">
    <location>
        <begin position="155"/>
        <end position="174"/>
    </location>
</feature>
<dbReference type="GO" id="GO:0000775">
    <property type="term" value="C:chromosome, centromeric region"/>
    <property type="evidence" value="ECO:0007669"/>
    <property type="project" value="InterPro"/>
</dbReference>
<feature type="compositionally biased region" description="Basic and acidic residues" evidence="2">
    <location>
        <begin position="162"/>
        <end position="174"/>
    </location>
</feature>